<comment type="caution">
    <text evidence="1">The sequence shown here is derived from an EMBL/GenBank/DDBJ whole genome shotgun (WGS) entry which is preliminary data.</text>
</comment>
<dbReference type="Proteomes" id="UP000696573">
    <property type="component" value="Unassembled WGS sequence"/>
</dbReference>
<evidence type="ECO:0000313" key="1">
    <source>
        <dbReference type="EMBL" id="CAH0018598.1"/>
    </source>
</evidence>
<gene>
    <name evidence="1" type="ORF">CRHIZ90672A_00017100</name>
</gene>
<dbReference type="OrthoDB" id="3468019at2759"/>
<proteinExistence type="predicted"/>
<keyword evidence="2" id="KW-1185">Reference proteome</keyword>
<dbReference type="Gene3D" id="3.10.450.50">
    <property type="match status" value="1"/>
</dbReference>
<protein>
    <recommendedName>
        <fullName evidence="3">SnoaL-like domain-containing protein</fullName>
    </recommendedName>
</protein>
<dbReference type="SUPFAM" id="SSF54427">
    <property type="entry name" value="NTF2-like"/>
    <property type="match status" value="1"/>
</dbReference>
<sequence length="149" mass="16512">MEPSATALSAHGFDYDSGVLDKPLANFIQRFYTLSDEKDGVAAWAACFAEDATLKKGDIVVVGRESLVELGQNSWNGQRSRLHKVSKVYPFSQPRPSEVMLHGVSQIVYDDQTTGELAWAAILQFSRSRGGQIHIQSYYIYPTALVKKA</sequence>
<dbReference type="AlphaFoldDB" id="A0A9N9V9N5"/>
<reference evidence="1" key="1">
    <citation type="submission" date="2021-10" db="EMBL/GenBank/DDBJ databases">
        <authorList>
            <person name="Piombo E."/>
        </authorList>
    </citation>
    <scope>NUCLEOTIDE SEQUENCE</scope>
</reference>
<evidence type="ECO:0000313" key="2">
    <source>
        <dbReference type="Proteomes" id="UP000696573"/>
    </source>
</evidence>
<dbReference type="InterPro" id="IPR032710">
    <property type="entry name" value="NTF2-like_dom_sf"/>
</dbReference>
<name>A0A9N9V9N5_9HYPO</name>
<dbReference type="EMBL" id="CABFNQ020000534">
    <property type="protein sequence ID" value="CAH0018598.1"/>
    <property type="molecule type" value="Genomic_DNA"/>
</dbReference>
<organism evidence="1 2">
    <name type="scientific">Clonostachys rhizophaga</name>
    <dbReference type="NCBI Taxonomy" id="160324"/>
    <lineage>
        <taxon>Eukaryota</taxon>
        <taxon>Fungi</taxon>
        <taxon>Dikarya</taxon>
        <taxon>Ascomycota</taxon>
        <taxon>Pezizomycotina</taxon>
        <taxon>Sordariomycetes</taxon>
        <taxon>Hypocreomycetidae</taxon>
        <taxon>Hypocreales</taxon>
        <taxon>Bionectriaceae</taxon>
        <taxon>Clonostachys</taxon>
    </lineage>
</organism>
<accession>A0A9N9V9N5</accession>
<evidence type="ECO:0008006" key="3">
    <source>
        <dbReference type="Google" id="ProtNLM"/>
    </source>
</evidence>